<dbReference type="EMBL" id="SRZB01000057">
    <property type="protein sequence ID" value="TGX96545.1"/>
    <property type="molecule type" value="Genomic_DNA"/>
</dbReference>
<keyword evidence="2" id="KW-1185">Reference proteome</keyword>
<name>A0AC61QVT2_9FIRM</name>
<dbReference type="Proteomes" id="UP000307720">
    <property type="component" value="Unassembled WGS sequence"/>
</dbReference>
<evidence type="ECO:0000313" key="2">
    <source>
        <dbReference type="Proteomes" id="UP000307720"/>
    </source>
</evidence>
<proteinExistence type="predicted"/>
<sequence length="610" mass="69274">MENFRSGRLSDYNYELVAAVSGEEVNGKLKEYFDKADAVKKVYVLDDGNSNYYQVEEGKDCSDLPSTYPDNVAALAKQKGALYNALDGLQLFSKEASEENVRKAYDDYYLAYGIYAEYGLPQCFSDEEIEAFQILEFLETLDVNQSYVLYNLCFRNISVFEIGENHRKVSLKMACQPQTGGIKKAWRFQYRFNMNFRQAMFGKLPVPVQERIQNLAAPLWEGTENGDVDDIFDISNLVMILNSRTATTTPVIEGLSEKASDFVTGVFVHHFFDKLERDEQTVFGRVITPKTGEEKYLFTPKKFTLTVDNPTFGTPSYDPAQTMLNYIVMCGDKNIPPLKKFSWRWLEASERGKLGGVMEINRDLLFARVCEQFKREILSRLRLEVNAWMEKQTVGFTYWLGIQSASGYDAAQFLLQPDGSYQYCYSHEKSSETVYGWIPPIFAASGSLAAKYSVACNARGGEITVDNVKYPALIFDARVVGWLDVVYDGGHSKGTIYDADLIFSLGIALDDYGNISFKKTFELKENKTTMDKSGWAEFASVGGIDSTVDGFTNYLKKWIGEFNGFAKSGFLNNFYTKMCWVMPGNSTFTYRDEGFTKGHDFYAMIKYVQE</sequence>
<protein>
    <submittedName>
        <fullName evidence="1">Uncharacterized protein</fullName>
    </submittedName>
</protein>
<evidence type="ECO:0000313" key="1">
    <source>
        <dbReference type="EMBL" id="TGX96545.1"/>
    </source>
</evidence>
<accession>A0AC61QVT2</accession>
<comment type="caution">
    <text evidence="1">The sequence shown here is derived from an EMBL/GenBank/DDBJ whole genome shotgun (WGS) entry which is preliminary data.</text>
</comment>
<gene>
    <name evidence="1" type="ORF">E5357_15750</name>
</gene>
<organism evidence="1 2">
    <name type="scientific">Hominisplanchenecus murintestinalis</name>
    <dbReference type="NCBI Taxonomy" id="2941517"/>
    <lineage>
        <taxon>Bacteria</taxon>
        <taxon>Bacillati</taxon>
        <taxon>Bacillota</taxon>
        <taxon>Clostridia</taxon>
        <taxon>Lachnospirales</taxon>
        <taxon>Lachnospiraceae</taxon>
        <taxon>Hominisplanchenecus</taxon>
    </lineage>
</organism>
<reference evidence="1" key="1">
    <citation type="submission" date="2019-04" db="EMBL/GenBank/DDBJ databases">
        <title>Microbes associate with the intestines of laboratory mice.</title>
        <authorList>
            <person name="Navarre W."/>
            <person name="Wong E."/>
            <person name="Huang K."/>
            <person name="Tropini C."/>
            <person name="Ng K."/>
            <person name="Yu B."/>
        </authorList>
    </citation>
    <scope>NUCLEOTIDE SEQUENCE</scope>
    <source>
        <strain evidence="1">NM72_1-8</strain>
    </source>
</reference>